<dbReference type="PROSITE" id="PS01182">
    <property type="entry name" value="GLYCOSYL_HYDROL_F35"/>
    <property type="match status" value="1"/>
</dbReference>
<comment type="catalytic activity">
    <reaction evidence="5">
        <text>Hydrolysis of terminal non-reducing beta-D-galactose residues in beta-D-galactosides.</text>
        <dbReference type="EC" id="3.2.1.23"/>
    </reaction>
</comment>
<evidence type="ECO:0000313" key="12">
    <source>
        <dbReference type="Proteomes" id="UP000014760"/>
    </source>
</evidence>
<dbReference type="InterPro" id="IPR048912">
    <property type="entry name" value="BetaGal1-like_ABD1"/>
</dbReference>
<dbReference type="SUPFAM" id="SSF51445">
    <property type="entry name" value="(Trans)glycosidases"/>
    <property type="match status" value="1"/>
</dbReference>
<dbReference type="InterPro" id="IPR008979">
    <property type="entry name" value="Galactose-bd-like_sf"/>
</dbReference>
<protein>
    <recommendedName>
        <fullName evidence="5">Beta-galactosidase</fullName>
        <ecNumber evidence="5">3.2.1.23</ecNumber>
    </recommendedName>
</protein>
<keyword evidence="12" id="KW-1185">Reference proteome</keyword>
<evidence type="ECO:0000256" key="1">
    <source>
        <dbReference type="ARBA" id="ARBA00009809"/>
    </source>
</evidence>
<dbReference type="EnsemblMetazoa" id="CapteT112460">
    <property type="protein sequence ID" value="CapteP112460"/>
    <property type="gene ID" value="CapteG112460"/>
</dbReference>
<dbReference type="EMBL" id="AMQN01010696">
    <property type="status" value="NOT_ANNOTATED_CDS"/>
    <property type="molecule type" value="Genomic_DNA"/>
</dbReference>
<dbReference type="Gene3D" id="3.20.20.80">
    <property type="entry name" value="Glycosidases"/>
    <property type="match status" value="1"/>
</dbReference>
<dbReference type="AlphaFoldDB" id="R7TVM0"/>
<evidence type="ECO:0000313" key="11">
    <source>
        <dbReference type="EnsemblMetazoa" id="CapteP112460"/>
    </source>
</evidence>
<dbReference type="Proteomes" id="UP000014760">
    <property type="component" value="Unassembled WGS sequence"/>
</dbReference>
<dbReference type="Pfam" id="PF21467">
    <property type="entry name" value="BetaGal_gal-bd"/>
    <property type="match status" value="1"/>
</dbReference>
<dbReference type="FunFam" id="2.60.120.260:FF:000049">
    <property type="entry name" value="Beta-galactosidase"/>
    <property type="match status" value="1"/>
</dbReference>
<dbReference type="OrthoDB" id="1657402at2759"/>
<keyword evidence="3 5" id="KW-0326">Glycosidase</keyword>
<evidence type="ECO:0000256" key="2">
    <source>
        <dbReference type="ARBA" id="ARBA00022801"/>
    </source>
</evidence>
<dbReference type="SUPFAM" id="SSF49785">
    <property type="entry name" value="Galactose-binding domain-like"/>
    <property type="match status" value="1"/>
</dbReference>
<dbReference type="Pfam" id="PF21317">
    <property type="entry name" value="BetaGal_ABD_1"/>
    <property type="match status" value="1"/>
</dbReference>
<dbReference type="InterPro" id="IPR017853">
    <property type="entry name" value="GH"/>
</dbReference>
<dbReference type="InterPro" id="IPR001944">
    <property type="entry name" value="Glycoside_Hdrlase_35"/>
</dbReference>
<proteinExistence type="inferred from homology"/>
<dbReference type="EC" id="3.2.1.23" evidence="5"/>
<dbReference type="PANTHER" id="PTHR23421">
    <property type="entry name" value="BETA-GALACTOSIDASE RELATED"/>
    <property type="match status" value="1"/>
</dbReference>
<dbReference type="GO" id="GO:0004565">
    <property type="term" value="F:beta-galactosidase activity"/>
    <property type="evidence" value="ECO:0007669"/>
    <property type="project" value="UniProtKB-EC"/>
</dbReference>
<accession>R7TVM0</accession>
<dbReference type="Gene3D" id="2.60.120.260">
    <property type="entry name" value="Galactose-binding domain-like"/>
    <property type="match status" value="2"/>
</dbReference>
<dbReference type="PRINTS" id="PR00742">
    <property type="entry name" value="GLHYDRLASE35"/>
</dbReference>
<evidence type="ECO:0000313" key="10">
    <source>
        <dbReference type="EMBL" id="ELT97928.1"/>
    </source>
</evidence>
<dbReference type="STRING" id="283909.R7TVM0"/>
<feature type="domain" description="Glycoside hydrolase 35 catalytic" evidence="7">
    <location>
        <begin position="62"/>
        <end position="373"/>
    </location>
</feature>
<dbReference type="InterPro" id="IPR048913">
    <property type="entry name" value="BetaGal_gal-bd"/>
</dbReference>
<dbReference type="FunFam" id="3.20.20.80:FF:000036">
    <property type="entry name" value="Beta-galactosidase"/>
    <property type="match status" value="1"/>
</dbReference>
<dbReference type="HOGENOM" id="CLU_007853_7_2_1"/>
<sequence length="651" mass="74963">MSSVYLRRQHRKRILFLVGFLLFVLYWFVGGLSDAEGSTAEEWKEQSRLNTVRRGLELKDYKFFLDNKELRILSGAMHYFRIVPEYWLDRLTRMKAAGLNTVETYVPWNLHEEIHGEFVFTGMLDIRRFVAIAEKVGLLVILRPGPFICSEWEFGGLPSWLLRDPQMDVRSTYRPFMDAARSYMRSLISELEDMQYQYGGPIIAMQIENEYGSYSDDVNYMQELKNIMTDSGVIEILFTSDNKHGLQPGRVPGVFMTTNFKNTNEGGRMFDKLHELQPGKPLMVMEFWSGWFDHWEEKHHTMSLEEYASAVEYILQQGSSINLYMFHGGTNFGFLNGANTEPYLPTVTSYDYDSPLSEAGDVTDKFMMTRQLFAPLNNRFTLPPIPHNPTKAAYGERTRFFHQEFSFSIVLTFQVIQSHHIVSMEMLDINRHGGQSFGFIVYSKRGAQGMKMDKKLMLKGTVRDRAQVLCDDQEISVVDWKKSDQTVVIPKGVKTIDIVVENLGRVNYASKSSNHLNEQRKGLSTPVYLDGKPLLMWDIYPLELKPAFIRGAMASKNWENFQNHKSLGPGMYRTALFIDSEPHDTFLHMKGWKKGVVFVNSFNLGRYWDVGPQETLYVPAPLLVRGANEVVIFELHQPGVSVQFLESPILG</sequence>
<keyword evidence="2 5" id="KW-0378">Hydrolase</keyword>
<gene>
    <name evidence="10" type="ORF">CAPTEDRAFT_112460</name>
</gene>
<dbReference type="InterPro" id="IPR019801">
    <property type="entry name" value="Glyco_hydro_35_CS"/>
</dbReference>
<dbReference type="GO" id="GO:0005975">
    <property type="term" value="P:carbohydrate metabolic process"/>
    <property type="evidence" value="ECO:0007669"/>
    <property type="project" value="InterPro"/>
</dbReference>
<dbReference type="Pfam" id="PF01301">
    <property type="entry name" value="Glyco_hydro_35"/>
    <property type="match status" value="1"/>
</dbReference>
<dbReference type="InterPro" id="IPR026283">
    <property type="entry name" value="B-gal_1-like"/>
</dbReference>
<evidence type="ECO:0000256" key="3">
    <source>
        <dbReference type="ARBA" id="ARBA00023295"/>
    </source>
</evidence>
<dbReference type="EMBL" id="KB308420">
    <property type="protein sequence ID" value="ELT97928.1"/>
    <property type="molecule type" value="Genomic_DNA"/>
</dbReference>
<feature type="domain" description="Beta-galactosidase 1-like first all-beta" evidence="8">
    <location>
        <begin position="434"/>
        <end position="543"/>
    </location>
</feature>
<comment type="similarity">
    <text evidence="1 6">Belongs to the glycosyl hydrolase 35 family.</text>
</comment>
<feature type="active site" description="Nucleophile" evidence="4">
    <location>
        <position position="286"/>
    </location>
</feature>
<evidence type="ECO:0000259" key="9">
    <source>
        <dbReference type="Pfam" id="PF21467"/>
    </source>
</evidence>
<dbReference type="InterPro" id="IPR031330">
    <property type="entry name" value="Gly_Hdrlase_35_cat"/>
</dbReference>
<evidence type="ECO:0000256" key="4">
    <source>
        <dbReference type="PIRSR" id="PIRSR006336-1"/>
    </source>
</evidence>
<evidence type="ECO:0000256" key="5">
    <source>
        <dbReference type="RuleBase" id="RU000675"/>
    </source>
</evidence>
<evidence type="ECO:0000256" key="6">
    <source>
        <dbReference type="RuleBase" id="RU003679"/>
    </source>
</evidence>
<organism evidence="10">
    <name type="scientific">Capitella teleta</name>
    <name type="common">Polychaete worm</name>
    <dbReference type="NCBI Taxonomy" id="283909"/>
    <lineage>
        <taxon>Eukaryota</taxon>
        <taxon>Metazoa</taxon>
        <taxon>Spiralia</taxon>
        <taxon>Lophotrochozoa</taxon>
        <taxon>Annelida</taxon>
        <taxon>Polychaeta</taxon>
        <taxon>Sedentaria</taxon>
        <taxon>Scolecida</taxon>
        <taxon>Capitellidae</taxon>
        <taxon>Capitella</taxon>
    </lineage>
</organism>
<name>R7TVM0_CAPTE</name>
<feature type="domain" description="Beta-galactosidase galactose-binding" evidence="9">
    <location>
        <begin position="569"/>
        <end position="628"/>
    </location>
</feature>
<evidence type="ECO:0000259" key="7">
    <source>
        <dbReference type="Pfam" id="PF01301"/>
    </source>
</evidence>
<dbReference type="PIRSF" id="PIRSF006336">
    <property type="entry name" value="B-gal"/>
    <property type="match status" value="1"/>
</dbReference>
<reference evidence="10 12" key="2">
    <citation type="journal article" date="2013" name="Nature">
        <title>Insights into bilaterian evolution from three spiralian genomes.</title>
        <authorList>
            <person name="Simakov O."/>
            <person name="Marletaz F."/>
            <person name="Cho S.J."/>
            <person name="Edsinger-Gonzales E."/>
            <person name="Havlak P."/>
            <person name="Hellsten U."/>
            <person name="Kuo D.H."/>
            <person name="Larsson T."/>
            <person name="Lv J."/>
            <person name="Arendt D."/>
            <person name="Savage R."/>
            <person name="Osoegawa K."/>
            <person name="de Jong P."/>
            <person name="Grimwood J."/>
            <person name="Chapman J.A."/>
            <person name="Shapiro H."/>
            <person name="Aerts A."/>
            <person name="Otillar R.P."/>
            <person name="Terry A.Y."/>
            <person name="Boore J.L."/>
            <person name="Grigoriev I.V."/>
            <person name="Lindberg D.R."/>
            <person name="Seaver E.C."/>
            <person name="Weisblat D.A."/>
            <person name="Putnam N.H."/>
            <person name="Rokhsar D.S."/>
        </authorList>
    </citation>
    <scope>NUCLEOTIDE SEQUENCE</scope>
    <source>
        <strain evidence="10 12">I ESC-2004</strain>
    </source>
</reference>
<dbReference type="OMA" id="KDYMPYV"/>
<reference evidence="11" key="3">
    <citation type="submission" date="2015-06" db="UniProtKB">
        <authorList>
            <consortium name="EnsemblMetazoa"/>
        </authorList>
    </citation>
    <scope>IDENTIFICATION</scope>
</reference>
<evidence type="ECO:0000259" key="8">
    <source>
        <dbReference type="Pfam" id="PF21317"/>
    </source>
</evidence>
<feature type="active site" description="Proton donor" evidence="4">
    <location>
        <position position="210"/>
    </location>
</feature>
<reference evidence="12" key="1">
    <citation type="submission" date="2012-12" db="EMBL/GenBank/DDBJ databases">
        <authorList>
            <person name="Hellsten U."/>
            <person name="Grimwood J."/>
            <person name="Chapman J.A."/>
            <person name="Shapiro H."/>
            <person name="Aerts A."/>
            <person name="Otillar R.P."/>
            <person name="Terry A.Y."/>
            <person name="Boore J.L."/>
            <person name="Simakov O."/>
            <person name="Marletaz F."/>
            <person name="Cho S.-J."/>
            <person name="Edsinger-Gonzales E."/>
            <person name="Havlak P."/>
            <person name="Kuo D.-H."/>
            <person name="Larsson T."/>
            <person name="Lv J."/>
            <person name="Arendt D."/>
            <person name="Savage R."/>
            <person name="Osoegawa K."/>
            <person name="de Jong P."/>
            <person name="Lindberg D.R."/>
            <person name="Seaver E.C."/>
            <person name="Weisblat D.A."/>
            <person name="Putnam N.H."/>
            <person name="Grigoriev I.V."/>
            <person name="Rokhsar D.S."/>
        </authorList>
    </citation>
    <scope>NUCLEOTIDE SEQUENCE</scope>
    <source>
        <strain evidence="12">I ESC-2004</strain>
    </source>
</reference>